<dbReference type="InterPro" id="IPR040611">
    <property type="entry name" value="AlkX_C"/>
</dbReference>
<dbReference type="SUPFAM" id="SSF46689">
    <property type="entry name" value="Homeodomain-like"/>
    <property type="match status" value="1"/>
</dbReference>
<evidence type="ECO:0000259" key="3">
    <source>
        <dbReference type="PROSITE" id="PS50977"/>
    </source>
</evidence>
<dbReference type="InterPro" id="IPR001647">
    <property type="entry name" value="HTH_TetR"/>
</dbReference>
<evidence type="ECO:0000313" key="5">
    <source>
        <dbReference type="Proteomes" id="UP001595947"/>
    </source>
</evidence>
<dbReference type="PROSITE" id="PS50977">
    <property type="entry name" value="HTH_TETR_2"/>
    <property type="match status" value="1"/>
</dbReference>
<dbReference type="RefSeq" id="WP_378039343.1">
    <property type="nucleotide sequence ID" value="NZ_JBHSIV010000054.1"/>
</dbReference>
<dbReference type="InterPro" id="IPR009057">
    <property type="entry name" value="Homeodomain-like_sf"/>
</dbReference>
<protein>
    <submittedName>
        <fullName evidence="4">TetR/AcrR family transcriptional regulator</fullName>
    </submittedName>
</protein>
<sequence length="196" mass="20671">MAGTGSFREDMRAELHTRLLDAARDLTTAQGWSSLTMSGVASRAGISRQHVYNAIGTKRQLGEALVGRETDAFVAVVLRHVRERPDDLVAGSVAAVAGALEYGASNDLLKAVLSADDRGTESLLPVLTVDPEVVLDRAVRAIAAELAAVHGEGPELVRFVDGLVRLVISHATQPSGPVDVAMAQARWLARGFLAGP</sequence>
<reference evidence="5" key="1">
    <citation type="journal article" date="2019" name="Int. J. Syst. Evol. Microbiol.">
        <title>The Global Catalogue of Microorganisms (GCM) 10K type strain sequencing project: providing services to taxonomists for standard genome sequencing and annotation.</title>
        <authorList>
            <consortium name="The Broad Institute Genomics Platform"/>
            <consortium name="The Broad Institute Genome Sequencing Center for Infectious Disease"/>
            <person name="Wu L."/>
            <person name="Ma J."/>
        </authorList>
    </citation>
    <scope>NUCLEOTIDE SEQUENCE [LARGE SCALE GENOMIC DNA]</scope>
    <source>
        <strain evidence="5">CGMCC 4.7093</strain>
    </source>
</reference>
<feature type="DNA-binding region" description="H-T-H motif" evidence="2">
    <location>
        <begin position="36"/>
        <end position="55"/>
    </location>
</feature>
<dbReference type="EMBL" id="JBHSIV010000054">
    <property type="protein sequence ID" value="MFC5066026.1"/>
    <property type="molecule type" value="Genomic_DNA"/>
</dbReference>
<evidence type="ECO:0000313" key="4">
    <source>
        <dbReference type="EMBL" id="MFC5066026.1"/>
    </source>
</evidence>
<feature type="domain" description="HTH tetR-type" evidence="3">
    <location>
        <begin position="13"/>
        <end position="73"/>
    </location>
</feature>
<name>A0ABV9YZJ7_9PSEU</name>
<dbReference type="Pfam" id="PF18556">
    <property type="entry name" value="TetR_C_35"/>
    <property type="match status" value="1"/>
</dbReference>
<dbReference type="Proteomes" id="UP001595947">
    <property type="component" value="Unassembled WGS sequence"/>
</dbReference>
<gene>
    <name evidence="4" type="ORF">ACFPBZ_27710</name>
</gene>
<accession>A0ABV9YZJ7</accession>
<dbReference type="Pfam" id="PF00440">
    <property type="entry name" value="TetR_N"/>
    <property type="match status" value="1"/>
</dbReference>
<keyword evidence="1 2" id="KW-0238">DNA-binding</keyword>
<dbReference type="Gene3D" id="1.10.357.10">
    <property type="entry name" value="Tetracycline Repressor, domain 2"/>
    <property type="match status" value="1"/>
</dbReference>
<proteinExistence type="predicted"/>
<keyword evidence="5" id="KW-1185">Reference proteome</keyword>
<evidence type="ECO:0000256" key="1">
    <source>
        <dbReference type="ARBA" id="ARBA00023125"/>
    </source>
</evidence>
<comment type="caution">
    <text evidence="4">The sequence shown here is derived from an EMBL/GenBank/DDBJ whole genome shotgun (WGS) entry which is preliminary data.</text>
</comment>
<organism evidence="4 5">
    <name type="scientific">Actinomycetospora atypica</name>
    <dbReference type="NCBI Taxonomy" id="1290095"/>
    <lineage>
        <taxon>Bacteria</taxon>
        <taxon>Bacillati</taxon>
        <taxon>Actinomycetota</taxon>
        <taxon>Actinomycetes</taxon>
        <taxon>Pseudonocardiales</taxon>
        <taxon>Pseudonocardiaceae</taxon>
        <taxon>Actinomycetospora</taxon>
    </lineage>
</organism>
<evidence type="ECO:0000256" key="2">
    <source>
        <dbReference type="PROSITE-ProRule" id="PRU00335"/>
    </source>
</evidence>